<evidence type="ECO:0000313" key="3">
    <source>
        <dbReference type="Proteomes" id="UP000285794"/>
    </source>
</evidence>
<organism evidence="2 3">
    <name type="scientific">Ancylomarina euxinus</name>
    <dbReference type="NCBI Taxonomy" id="2283627"/>
    <lineage>
        <taxon>Bacteria</taxon>
        <taxon>Pseudomonadati</taxon>
        <taxon>Bacteroidota</taxon>
        <taxon>Bacteroidia</taxon>
        <taxon>Marinilabiliales</taxon>
        <taxon>Marinifilaceae</taxon>
        <taxon>Ancylomarina</taxon>
    </lineage>
</organism>
<proteinExistence type="predicted"/>
<protein>
    <submittedName>
        <fullName evidence="2">Uncharacterized protein</fullName>
    </submittedName>
</protein>
<sequence length="122" mass="14130">MKFRLILLHFLSLLTIVLLIFTANSCKDYIGYESLGDVGLILVLSPIYLFVIGTLRLIFSINIGLKLIYRLQEYIYALPIFMLLFLISDIDSMLWGFIFSIIFSFSTLAMSFFQNSTYLRTD</sequence>
<feature type="transmembrane region" description="Helical" evidence="1">
    <location>
        <begin position="94"/>
        <end position="113"/>
    </location>
</feature>
<name>A0A425XWA4_9BACT</name>
<evidence type="ECO:0000256" key="1">
    <source>
        <dbReference type="SAM" id="Phobius"/>
    </source>
</evidence>
<keyword evidence="3" id="KW-1185">Reference proteome</keyword>
<feature type="transmembrane region" description="Helical" evidence="1">
    <location>
        <begin position="71"/>
        <end position="88"/>
    </location>
</feature>
<keyword evidence="1" id="KW-0812">Transmembrane</keyword>
<keyword evidence="1" id="KW-0472">Membrane</keyword>
<dbReference type="Proteomes" id="UP000285794">
    <property type="component" value="Unassembled WGS sequence"/>
</dbReference>
<reference evidence="2 3" key="1">
    <citation type="submission" date="2018-07" db="EMBL/GenBank/DDBJ databases">
        <title>Draft genome sequence of Ancylomarina sp. M1P.</title>
        <authorList>
            <person name="Yadav S."/>
            <person name="Villanueva L."/>
            <person name="Damste J.S.S."/>
        </authorList>
    </citation>
    <scope>NUCLEOTIDE SEQUENCE [LARGE SCALE GENOMIC DNA]</scope>
    <source>
        <strain evidence="2 3">M1P</strain>
    </source>
</reference>
<gene>
    <name evidence="2" type="ORF">DWB61_17800</name>
</gene>
<feature type="transmembrane region" description="Helical" evidence="1">
    <location>
        <begin position="38"/>
        <end position="59"/>
    </location>
</feature>
<evidence type="ECO:0000313" key="2">
    <source>
        <dbReference type="EMBL" id="RRG18911.1"/>
    </source>
</evidence>
<comment type="caution">
    <text evidence="2">The sequence shown here is derived from an EMBL/GenBank/DDBJ whole genome shotgun (WGS) entry which is preliminary data.</text>
</comment>
<accession>A0A425XWA4</accession>
<keyword evidence="1" id="KW-1133">Transmembrane helix</keyword>
<dbReference type="AlphaFoldDB" id="A0A425XWA4"/>
<dbReference type="EMBL" id="QQWG01000061">
    <property type="protein sequence ID" value="RRG18911.1"/>
    <property type="molecule type" value="Genomic_DNA"/>
</dbReference>